<protein>
    <submittedName>
        <fullName evidence="15">CDP-diacylglycerol--serine O-phosphatidyltransferase</fullName>
    </submittedName>
</protein>
<reference evidence="15 16" key="1">
    <citation type="submission" date="2019-07" db="EMBL/GenBank/DDBJ databases">
        <title>Whole genome shotgun sequence of Skermanella aerolata NBRC 106429.</title>
        <authorList>
            <person name="Hosoyama A."/>
            <person name="Uohara A."/>
            <person name="Ohji S."/>
            <person name="Ichikawa N."/>
        </authorList>
    </citation>
    <scope>NUCLEOTIDE SEQUENCE [LARGE SCALE GENOMIC DNA]</scope>
    <source>
        <strain evidence="15 16">NBRC 106429</strain>
    </source>
</reference>
<feature type="transmembrane region" description="Helical" evidence="13">
    <location>
        <begin position="174"/>
        <end position="194"/>
    </location>
</feature>
<keyword evidence="10" id="KW-1208">Phospholipid metabolism</keyword>
<evidence type="ECO:0000256" key="1">
    <source>
        <dbReference type="ARBA" id="ARBA00004141"/>
    </source>
</evidence>
<feature type="domain" description="CDP-alcohol phosphatidyltransferase C-terminal" evidence="14">
    <location>
        <begin position="211"/>
        <end position="245"/>
    </location>
</feature>
<dbReference type="InterPro" id="IPR050324">
    <property type="entry name" value="CDP-alcohol_PTase-I"/>
</dbReference>
<keyword evidence="7" id="KW-0443">Lipid metabolism</keyword>
<feature type="transmembrane region" description="Helical" evidence="13">
    <location>
        <begin position="230"/>
        <end position="248"/>
    </location>
</feature>
<comment type="similarity">
    <text evidence="2 11">Belongs to the CDP-alcohol phosphatidyltransferase class-I family.</text>
</comment>
<name>A0A512E186_9PROT</name>
<evidence type="ECO:0000256" key="13">
    <source>
        <dbReference type="SAM" id="Phobius"/>
    </source>
</evidence>
<sequence length="291" mass="31264">MTNRTERPRRRSRPPRLRGLSINRMLPNMLTMLALCAGVTAMRFAIQGRFEAAVVSIMVAAVLDALDGRIARLLNGQSKFGEELDSLSDVVSFGVAPAITLYLWVLAGAGTPGWIAVLALSVCAALRLARFNSKLGDSDLPPYAYNYFTGVPAPAAAGLALLPLVFSFEAGTTVFGHPLFVGIWAGAIALLMVSQLPTFSFKGVRVPQKFVIPVLAGVGLIAAMLVSTPWLTLSLIGIAYLISLPFSYRQYRRLRIEAEKLHASNAAMATDLPEGDTADDDEAGPFSPEIR</sequence>
<keyword evidence="6 13" id="KW-1133">Transmembrane helix</keyword>
<evidence type="ECO:0000256" key="11">
    <source>
        <dbReference type="RuleBase" id="RU003750"/>
    </source>
</evidence>
<dbReference type="InterPro" id="IPR043130">
    <property type="entry name" value="CDP-OH_PTrfase_TM_dom"/>
</dbReference>
<dbReference type="GO" id="GO:0016020">
    <property type="term" value="C:membrane"/>
    <property type="evidence" value="ECO:0007669"/>
    <property type="project" value="UniProtKB-SubCell"/>
</dbReference>
<dbReference type="Proteomes" id="UP000321523">
    <property type="component" value="Unassembled WGS sequence"/>
</dbReference>
<evidence type="ECO:0000256" key="4">
    <source>
        <dbReference type="ARBA" id="ARBA00022679"/>
    </source>
</evidence>
<dbReference type="InterPro" id="IPR012616">
    <property type="entry name" value="CDP-OH_P_trans_C"/>
</dbReference>
<feature type="transmembrane region" description="Helical" evidence="13">
    <location>
        <begin position="143"/>
        <end position="168"/>
    </location>
</feature>
<gene>
    <name evidence="15" type="ORF">SAE02_66450</name>
</gene>
<organism evidence="15 16">
    <name type="scientific">Skermanella aerolata</name>
    <dbReference type="NCBI Taxonomy" id="393310"/>
    <lineage>
        <taxon>Bacteria</taxon>
        <taxon>Pseudomonadati</taxon>
        <taxon>Pseudomonadota</taxon>
        <taxon>Alphaproteobacteria</taxon>
        <taxon>Rhodospirillales</taxon>
        <taxon>Azospirillaceae</taxon>
        <taxon>Skermanella</taxon>
    </lineage>
</organism>
<feature type="transmembrane region" description="Helical" evidence="13">
    <location>
        <begin position="206"/>
        <end position="224"/>
    </location>
</feature>
<dbReference type="PANTHER" id="PTHR14269:SF61">
    <property type="entry name" value="CDP-DIACYLGLYCEROL--SERINE O-PHOSPHATIDYLTRANSFERASE"/>
    <property type="match status" value="1"/>
</dbReference>
<feature type="region of interest" description="Disordered" evidence="12">
    <location>
        <begin position="271"/>
        <end position="291"/>
    </location>
</feature>
<evidence type="ECO:0000259" key="14">
    <source>
        <dbReference type="Pfam" id="PF08009"/>
    </source>
</evidence>
<evidence type="ECO:0000256" key="7">
    <source>
        <dbReference type="ARBA" id="ARBA00023098"/>
    </source>
</evidence>
<dbReference type="GO" id="GO:0016780">
    <property type="term" value="F:phosphotransferase activity, for other substituted phosphate groups"/>
    <property type="evidence" value="ECO:0007669"/>
    <property type="project" value="InterPro"/>
</dbReference>
<feature type="compositionally biased region" description="Acidic residues" evidence="12">
    <location>
        <begin position="273"/>
        <end position="283"/>
    </location>
</feature>
<keyword evidence="4 11" id="KW-0808">Transferase</keyword>
<dbReference type="AlphaFoldDB" id="A0A512E186"/>
<evidence type="ECO:0000313" key="15">
    <source>
        <dbReference type="EMBL" id="GEO42497.1"/>
    </source>
</evidence>
<evidence type="ECO:0000256" key="12">
    <source>
        <dbReference type="SAM" id="MobiDB-lite"/>
    </source>
</evidence>
<keyword evidence="8 13" id="KW-0472">Membrane</keyword>
<dbReference type="PANTHER" id="PTHR14269">
    <property type="entry name" value="CDP-DIACYLGLYCEROL--GLYCEROL-3-PHOSPHATE 3-PHOSPHATIDYLTRANSFERASE-RELATED"/>
    <property type="match status" value="1"/>
</dbReference>
<accession>A0A512E186</accession>
<dbReference type="Pfam" id="PF08009">
    <property type="entry name" value="CDP-OH_P_tran_2"/>
    <property type="match status" value="1"/>
</dbReference>
<evidence type="ECO:0000313" key="16">
    <source>
        <dbReference type="Proteomes" id="UP000321523"/>
    </source>
</evidence>
<proteinExistence type="inferred from homology"/>
<dbReference type="OrthoDB" id="9777147at2"/>
<dbReference type="Gene3D" id="1.20.120.1760">
    <property type="match status" value="1"/>
</dbReference>
<dbReference type="PROSITE" id="PS00379">
    <property type="entry name" value="CDP_ALCOHOL_P_TRANSF"/>
    <property type="match status" value="1"/>
</dbReference>
<keyword evidence="3" id="KW-0444">Lipid biosynthesis</keyword>
<comment type="caution">
    <text evidence="15">The sequence shown here is derived from an EMBL/GenBank/DDBJ whole genome shotgun (WGS) entry which is preliminary data.</text>
</comment>
<feature type="transmembrane region" description="Helical" evidence="13">
    <location>
        <begin position="21"/>
        <end position="42"/>
    </location>
</feature>
<keyword evidence="16" id="KW-1185">Reference proteome</keyword>
<evidence type="ECO:0000256" key="10">
    <source>
        <dbReference type="ARBA" id="ARBA00023264"/>
    </source>
</evidence>
<dbReference type="GO" id="GO:0008654">
    <property type="term" value="P:phospholipid biosynthetic process"/>
    <property type="evidence" value="ECO:0007669"/>
    <property type="project" value="UniProtKB-KW"/>
</dbReference>
<evidence type="ECO:0000256" key="6">
    <source>
        <dbReference type="ARBA" id="ARBA00022989"/>
    </source>
</evidence>
<evidence type="ECO:0000256" key="3">
    <source>
        <dbReference type="ARBA" id="ARBA00022516"/>
    </source>
</evidence>
<dbReference type="Pfam" id="PF01066">
    <property type="entry name" value="CDP-OH_P_transf"/>
    <property type="match status" value="1"/>
</dbReference>
<dbReference type="EMBL" id="BJYZ01000042">
    <property type="protein sequence ID" value="GEO42497.1"/>
    <property type="molecule type" value="Genomic_DNA"/>
</dbReference>
<keyword evidence="5 13" id="KW-0812">Transmembrane</keyword>
<dbReference type="InterPro" id="IPR000462">
    <property type="entry name" value="CDP-OH_P_trans"/>
</dbReference>
<evidence type="ECO:0000256" key="2">
    <source>
        <dbReference type="ARBA" id="ARBA00010441"/>
    </source>
</evidence>
<evidence type="ECO:0000256" key="5">
    <source>
        <dbReference type="ARBA" id="ARBA00022692"/>
    </source>
</evidence>
<comment type="subcellular location">
    <subcellularLocation>
        <location evidence="1">Membrane</location>
        <topology evidence="1">Multi-pass membrane protein</topology>
    </subcellularLocation>
</comment>
<keyword evidence="9" id="KW-0594">Phospholipid biosynthesis</keyword>
<dbReference type="InterPro" id="IPR048254">
    <property type="entry name" value="CDP_ALCOHOL_P_TRANSF_CS"/>
</dbReference>
<dbReference type="RefSeq" id="WP_044436395.1">
    <property type="nucleotide sequence ID" value="NZ_BJYZ01000042.1"/>
</dbReference>
<evidence type="ECO:0000256" key="8">
    <source>
        <dbReference type="ARBA" id="ARBA00023136"/>
    </source>
</evidence>
<evidence type="ECO:0000256" key="9">
    <source>
        <dbReference type="ARBA" id="ARBA00023209"/>
    </source>
</evidence>